<gene>
    <name evidence="10" type="primary">LOC106465162</name>
</gene>
<dbReference type="SMART" id="SM00389">
    <property type="entry name" value="HOX"/>
    <property type="match status" value="1"/>
</dbReference>
<dbReference type="Proteomes" id="UP000694941">
    <property type="component" value="Unplaced"/>
</dbReference>
<dbReference type="GeneID" id="106465162"/>
<protein>
    <submittedName>
        <fullName evidence="10">Iroquois-class homeodomain protein IRX-6-like</fullName>
    </submittedName>
</protein>
<dbReference type="PROSITE" id="PS00027">
    <property type="entry name" value="HOMEOBOX_1"/>
    <property type="match status" value="1"/>
</dbReference>
<dbReference type="CDD" id="cd00086">
    <property type="entry name" value="homeodomain"/>
    <property type="match status" value="1"/>
</dbReference>
<evidence type="ECO:0000256" key="4">
    <source>
        <dbReference type="ARBA" id="ARBA00023155"/>
    </source>
</evidence>
<dbReference type="Gene3D" id="1.10.10.60">
    <property type="entry name" value="Homeodomain-like"/>
    <property type="match status" value="1"/>
</dbReference>
<evidence type="ECO:0000256" key="5">
    <source>
        <dbReference type="ARBA" id="ARBA00023242"/>
    </source>
</evidence>
<keyword evidence="9" id="KW-1185">Reference proteome</keyword>
<feature type="compositionally biased region" description="Basic and acidic residues" evidence="7">
    <location>
        <begin position="268"/>
        <end position="283"/>
    </location>
</feature>
<evidence type="ECO:0000313" key="10">
    <source>
        <dbReference type="RefSeq" id="XP_013780817.2"/>
    </source>
</evidence>
<comment type="subcellular location">
    <subcellularLocation>
        <location evidence="1 6">Nucleus</location>
    </subcellularLocation>
</comment>
<feature type="compositionally biased region" description="Basic and acidic residues" evidence="7">
    <location>
        <begin position="243"/>
        <end position="257"/>
    </location>
</feature>
<feature type="DNA-binding region" description="Homeobox" evidence="6">
    <location>
        <begin position="149"/>
        <end position="211"/>
    </location>
</feature>
<evidence type="ECO:0000256" key="7">
    <source>
        <dbReference type="SAM" id="MobiDB-lite"/>
    </source>
</evidence>
<dbReference type="SUPFAM" id="SSF46689">
    <property type="entry name" value="Homeodomain-like"/>
    <property type="match status" value="1"/>
</dbReference>
<accession>A0ABM1BFA4</accession>
<name>A0ABM1BFA4_LIMPO</name>
<evidence type="ECO:0000256" key="3">
    <source>
        <dbReference type="ARBA" id="ARBA00023125"/>
    </source>
</evidence>
<evidence type="ECO:0000313" key="9">
    <source>
        <dbReference type="Proteomes" id="UP000694941"/>
    </source>
</evidence>
<dbReference type="InterPro" id="IPR009057">
    <property type="entry name" value="Homeodomain-like_sf"/>
</dbReference>
<dbReference type="InterPro" id="IPR008422">
    <property type="entry name" value="KN_HD"/>
</dbReference>
<feature type="region of interest" description="Disordered" evidence="7">
    <location>
        <begin position="348"/>
        <end position="425"/>
    </location>
</feature>
<dbReference type="InterPro" id="IPR001356">
    <property type="entry name" value="HD"/>
</dbReference>
<dbReference type="Pfam" id="PF05920">
    <property type="entry name" value="Homeobox_KN"/>
    <property type="match status" value="1"/>
</dbReference>
<feature type="compositionally biased region" description="Acidic residues" evidence="7">
    <location>
        <begin position="225"/>
        <end position="236"/>
    </location>
</feature>
<feature type="region of interest" description="Disordered" evidence="7">
    <location>
        <begin position="211"/>
        <end position="285"/>
    </location>
</feature>
<keyword evidence="4 6" id="KW-0371">Homeobox</keyword>
<sequence>MSYPQFGYSYHPSPQFLMSTQPTPGACCDSVQSVSATANHHSATAAATAPVYPLTTPCDSRLLPPYPRLAGSFAMSGLFGTTYPEPAGCITALGPNAPTFYTSLTTAEDLKDRRPPWGTLTRGSACYTYDSALAAYTPYGDRYGSPMDSVARRKNATRETTNTLKAWLYEHKKNPYPTKGEKIMLAIITKMTLTQVSTWFANARRRLKKENKMTWEPKNKSNESSDIDEENEDSVDETACNDVKTERLSEKTDESRNSNDVITPQLSVDDKSEDSKTNERVQDENCNSIFREDINHSSPQHLSTEHAQFPRSSVSRMYDQVMTSPNSIHASSSGSHNPRQKIWSLARTATSNSPPSLKRPSQITSNGLSALKCPSQSTSDTVSALEHLPQLSSENPSSLKHFSQTKLYTSSSSKQSKDVEPSNSFDSEMKERFYRFTMTEGFTNNNGLVSSYPDHWNLSPASRTSSPANTGLIMNCEAGIERVMPAHVVTTTAREVTLPCFSVKHPNYSLDSTVRESVANNSKFPESRDSLPSETSYEYRRSRENELSTIGSRLNLNGIPEVICSTTVNVRNKESHISGWENYQRTFSDSNGELPPGSVVPYSAFGSFKNFGTGNPTAFRPVGISDVFTIVDSRN</sequence>
<dbReference type="PROSITE" id="PS50071">
    <property type="entry name" value="HOMEOBOX_2"/>
    <property type="match status" value="1"/>
</dbReference>
<feature type="compositionally biased region" description="Basic and acidic residues" evidence="7">
    <location>
        <begin position="211"/>
        <end position="223"/>
    </location>
</feature>
<evidence type="ECO:0000259" key="8">
    <source>
        <dbReference type="PROSITE" id="PS50071"/>
    </source>
</evidence>
<dbReference type="PANTHER" id="PTHR11211:SF40">
    <property type="entry name" value="MIRROR, ISOFORM C"/>
    <property type="match status" value="1"/>
</dbReference>
<keyword evidence="5 6" id="KW-0539">Nucleus</keyword>
<dbReference type="RefSeq" id="XP_013780817.2">
    <property type="nucleotide sequence ID" value="XM_013925363.2"/>
</dbReference>
<feature type="compositionally biased region" description="Polar residues" evidence="7">
    <location>
        <begin position="390"/>
        <end position="414"/>
    </location>
</feature>
<keyword evidence="3 6" id="KW-0238">DNA-binding</keyword>
<evidence type="ECO:0000256" key="2">
    <source>
        <dbReference type="ARBA" id="ARBA00008446"/>
    </source>
</evidence>
<organism evidence="9 10">
    <name type="scientific">Limulus polyphemus</name>
    <name type="common">Atlantic horseshoe crab</name>
    <dbReference type="NCBI Taxonomy" id="6850"/>
    <lineage>
        <taxon>Eukaryota</taxon>
        <taxon>Metazoa</taxon>
        <taxon>Ecdysozoa</taxon>
        <taxon>Arthropoda</taxon>
        <taxon>Chelicerata</taxon>
        <taxon>Merostomata</taxon>
        <taxon>Xiphosura</taxon>
        <taxon>Limulidae</taxon>
        <taxon>Limulus</taxon>
    </lineage>
</organism>
<feature type="compositionally biased region" description="Polar residues" evidence="7">
    <location>
        <begin position="348"/>
        <end position="382"/>
    </location>
</feature>
<reference evidence="10" key="1">
    <citation type="submission" date="2025-08" db="UniProtKB">
        <authorList>
            <consortium name="RefSeq"/>
        </authorList>
    </citation>
    <scope>IDENTIFICATION</scope>
    <source>
        <tissue evidence="10">Muscle</tissue>
    </source>
</reference>
<feature type="domain" description="Homeobox" evidence="8">
    <location>
        <begin position="147"/>
        <end position="210"/>
    </location>
</feature>
<comment type="similarity">
    <text evidence="2">Belongs to the TALE/IRO homeobox family.</text>
</comment>
<evidence type="ECO:0000256" key="1">
    <source>
        <dbReference type="ARBA" id="ARBA00004123"/>
    </source>
</evidence>
<proteinExistence type="inferred from homology"/>
<evidence type="ECO:0000256" key="6">
    <source>
        <dbReference type="PROSITE-ProRule" id="PRU00108"/>
    </source>
</evidence>
<dbReference type="InterPro" id="IPR017970">
    <property type="entry name" value="Homeobox_CS"/>
</dbReference>
<dbReference type="PANTHER" id="PTHR11211">
    <property type="entry name" value="IROQUOIS-CLASS HOMEODOMAIN PROTEIN IRX"/>
    <property type="match status" value="1"/>
</dbReference>